<reference evidence="2 3" key="1">
    <citation type="submission" date="2014-07" db="EMBL/GenBank/DDBJ databases">
        <authorList>
            <person name="McCorrison J."/>
            <person name="Sanka R."/>
            <person name="Torralba M."/>
            <person name="Gillis M."/>
            <person name="Haft D.H."/>
            <person name="Methe B."/>
            <person name="Sutton G."/>
            <person name="Nelson K.E."/>
        </authorList>
    </citation>
    <scope>NUCLEOTIDE SEQUENCE [LARGE SCALE GENOMIC DNA]</scope>
    <source>
        <strain evidence="2 3">DNF00320</strain>
    </source>
</reference>
<organism evidence="2 3">
    <name type="scientific">Prevotella bivia DNF00320</name>
    <dbReference type="NCBI Taxonomy" id="1401068"/>
    <lineage>
        <taxon>Bacteria</taxon>
        <taxon>Pseudomonadati</taxon>
        <taxon>Bacteroidota</taxon>
        <taxon>Bacteroidia</taxon>
        <taxon>Bacteroidales</taxon>
        <taxon>Prevotellaceae</taxon>
        <taxon>Prevotella</taxon>
    </lineage>
</organism>
<gene>
    <name evidence="2" type="ORF">HMPREF0647_00670</name>
</gene>
<dbReference type="Proteomes" id="UP000029525">
    <property type="component" value="Unassembled WGS sequence"/>
</dbReference>
<feature type="domain" description="NodB homology" evidence="1">
    <location>
        <begin position="1"/>
        <end position="84"/>
    </location>
</feature>
<accession>A0A096AHC1</accession>
<comment type="caution">
    <text evidence="2">The sequence shown here is derived from an EMBL/GenBank/DDBJ whole genome shotgun (WGS) entry which is preliminary data.</text>
</comment>
<dbReference type="Pfam" id="PF01522">
    <property type="entry name" value="Polysacc_deac_1"/>
    <property type="match status" value="1"/>
</dbReference>
<dbReference type="Gene3D" id="3.20.20.370">
    <property type="entry name" value="Glycoside hydrolase/deacetylase"/>
    <property type="match status" value="1"/>
</dbReference>
<dbReference type="PANTHER" id="PTHR47561">
    <property type="entry name" value="POLYSACCHARIDE DEACETYLASE FAMILY PROTEIN (AFU_ORTHOLOGUE AFUA_6G05030)"/>
    <property type="match status" value="1"/>
</dbReference>
<sequence length="262" mass="30372">MILLSFDTEEFDVPKEHGVPFTLAEGMAVSVEGTTRILDCLKANNVKATFFCTGNFAEQAPKIMHRIVAEGHEVACHGVDHWQPKPEDVFLSKEIVERIAGVKVYGYRQPRMFPVSNANLEKAGYLYNSSLNPAFIPGRYMHLTDPRTYFMEGKVLQIPASVTPIIRFPLFWLSLHNLPQALYHAMVRRVLRHDGYFVTYFHPWEFYDLKEHPDFKMPYIIKKNSGRAMVNRLDKLIKMLKLRGETFVTYTHFTEQKKQVKS</sequence>
<dbReference type="EMBL" id="JRNQ01000002">
    <property type="protein sequence ID" value="KGF45951.1"/>
    <property type="molecule type" value="Genomic_DNA"/>
</dbReference>
<dbReference type="InterPro" id="IPR002509">
    <property type="entry name" value="NODB_dom"/>
</dbReference>
<dbReference type="OrthoDB" id="9806342at2"/>
<evidence type="ECO:0000313" key="2">
    <source>
        <dbReference type="EMBL" id="KGF45951.1"/>
    </source>
</evidence>
<dbReference type="CDD" id="cd10941">
    <property type="entry name" value="CE4_PuuE_HpPgdA_like_2"/>
    <property type="match status" value="1"/>
</dbReference>
<dbReference type="InterPro" id="IPR011330">
    <property type="entry name" value="Glyco_hydro/deAcase_b/a-brl"/>
</dbReference>
<dbReference type="GO" id="GO:0005975">
    <property type="term" value="P:carbohydrate metabolic process"/>
    <property type="evidence" value="ECO:0007669"/>
    <property type="project" value="InterPro"/>
</dbReference>
<dbReference type="PROSITE" id="PS51677">
    <property type="entry name" value="NODB"/>
    <property type="match status" value="1"/>
</dbReference>
<name>A0A096AHC1_9BACT</name>
<evidence type="ECO:0000259" key="1">
    <source>
        <dbReference type="PROSITE" id="PS51677"/>
    </source>
</evidence>
<dbReference type="GO" id="GO:0016810">
    <property type="term" value="F:hydrolase activity, acting on carbon-nitrogen (but not peptide) bonds"/>
    <property type="evidence" value="ECO:0007669"/>
    <property type="project" value="InterPro"/>
</dbReference>
<dbReference type="AlphaFoldDB" id="A0A096AHC1"/>
<dbReference type="InterPro" id="IPR045235">
    <property type="entry name" value="PuuE_HpPgdA-like"/>
</dbReference>
<dbReference type="SUPFAM" id="SSF88713">
    <property type="entry name" value="Glycoside hydrolase/deacetylase"/>
    <property type="match status" value="1"/>
</dbReference>
<proteinExistence type="predicted"/>
<protein>
    <submittedName>
        <fullName evidence="2">Polysaccharide deacetylase</fullName>
    </submittedName>
</protein>
<dbReference type="GeneID" id="78530687"/>
<dbReference type="RefSeq" id="WP_004336705.1">
    <property type="nucleotide sequence ID" value="NZ_JRNQ01000002.1"/>
</dbReference>
<dbReference type="PANTHER" id="PTHR47561:SF1">
    <property type="entry name" value="POLYSACCHARIDE DEACETYLASE FAMILY PROTEIN (AFU_ORTHOLOGUE AFUA_6G05030)"/>
    <property type="match status" value="1"/>
</dbReference>
<evidence type="ECO:0000313" key="3">
    <source>
        <dbReference type="Proteomes" id="UP000029525"/>
    </source>
</evidence>